<evidence type="ECO:0000313" key="3">
    <source>
        <dbReference type="Proteomes" id="UP000228875"/>
    </source>
</evidence>
<organism evidence="2 3">
    <name type="scientific">Candidatus Nealsonbacteria bacterium CG_4_9_14_0_8_um_filter_35_12</name>
    <dbReference type="NCBI Taxonomy" id="1974692"/>
    <lineage>
        <taxon>Bacteria</taxon>
        <taxon>Candidatus Nealsoniibacteriota</taxon>
    </lineage>
</organism>
<dbReference type="PANTHER" id="PTHR22572">
    <property type="entry name" value="SUGAR-1-PHOSPHATE GUANYL TRANSFERASE"/>
    <property type="match status" value="1"/>
</dbReference>
<protein>
    <submittedName>
        <fullName evidence="2">Glucosamine-1-phosphate N-acetyltransferase</fullName>
    </submittedName>
</protein>
<accession>A0A2M8DM75</accession>
<evidence type="ECO:0000259" key="1">
    <source>
        <dbReference type="Pfam" id="PF00483"/>
    </source>
</evidence>
<dbReference type="InterPro" id="IPR005835">
    <property type="entry name" value="NTP_transferase_dom"/>
</dbReference>
<dbReference type="InterPro" id="IPR050486">
    <property type="entry name" value="Mannose-1P_guanyltransferase"/>
</dbReference>
<dbReference type="GO" id="GO:0016740">
    <property type="term" value="F:transferase activity"/>
    <property type="evidence" value="ECO:0007669"/>
    <property type="project" value="UniProtKB-KW"/>
</dbReference>
<sequence length="201" mass="23806">MNQKFQTGQVIILAAGQSKRFWPLNRRHKGLFKIMGRPLIFYTIENLKKAGIKEIIIVQRPERDIERELKNYKFQNLGIKYLVQGKPLGTGDALKKAKDLLKDKFLVLNGDDFYSRRDIKKCLKEKFCILLKKIPNPQNFGQVIVEKNKVKKFVEKPKKEISKLVNTGLYFLDKLIFHFKIEKSRRGEYELTDYLKELMRR</sequence>
<evidence type="ECO:0000313" key="2">
    <source>
        <dbReference type="EMBL" id="PJB99223.1"/>
    </source>
</evidence>
<dbReference type="EMBL" id="PFTB01000065">
    <property type="protein sequence ID" value="PJB99223.1"/>
    <property type="molecule type" value="Genomic_DNA"/>
</dbReference>
<dbReference type="Pfam" id="PF00483">
    <property type="entry name" value="NTP_transferase"/>
    <property type="match status" value="1"/>
</dbReference>
<keyword evidence="2" id="KW-0808">Transferase</keyword>
<dbReference type="SUPFAM" id="SSF53448">
    <property type="entry name" value="Nucleotide-diphospho-sugar transferases"/>
    <property type="match status" value="1"/>
</dbReference>
<comment type="caution">
    <text evidence="2">The sequence shown here is derived from an EMBL/GenBank/DDBJ whole genome shotgun (WGS) entry which is preliminary data.</text>
</comment>
<dbReference type="InterPro" id="IPR029044">
    <property type="entry name" value="Nucleotide-diphossugar_trans"/>
</dbReference>
<dbReference type="Gene3D" id="3.90.550.10">
    <property type="entry name" value="Spore Coat Polysaccharide Biosynthesis Protein SpsA, Chain A"/>
    <property type="match status" value="1"/>
</dbReference>
<feature type="non-terminal residue" evidence="2">
    <location>
        <position position="201"/>
    </location>
</feature>
<feature type="domain" description="Nucleotidyl transferase" evidence="1">
    <location>
        <begin position="10"/>
        <end position="200"/>
    </location>
</feature>
<dbReference type="CDD" id="cd04181">
    <property type="entry name" value="NTP_transferase"/>
    <property type="match status" value="1"/>
</dbReference>
<dbReference type="AlphaFoldDB" id="A0A2M8DM75"/>
<dbReference type="Proteomes" id="UP000228875">
    <property type="component" value="Unassembled WGS sequence"/>
</dbReference>
<gene>
    <name evidence="2" type="ORF">CO077_02900</name>
</gene>
<proteinExistence type="predicted"/>
<name>A0A2M8DM75_9BACT</name>
<reference evidence="3" key="1">
    <citation type="submission" date="2017-09" db="EMBL/GenBank/DDBJ databases">
        <title>Depth-based differentiation of microbial function through sediment-hosted aquifers and enrichment of novel symbionts in the deep terrestrial subsurface.</title>
        <authorList>
            <person name="Probst A.J."/>
            <person name="Ladd B."/>
            <person name="Jarett J.K."/>
            <person name="Geller-Mcgrath D.E."/>
            <person name="Sieber C.M.K."/>
            <person name="Emerson J.B."/>
            <person name="Anantharaman K."/>
            <person name="Thomas B.C."/>
            <person name="Malmstrom R."/>
            <person name="Stieglmeier M."/>
            <person name="Klingl A."/>
            <person name="Woyke T."/>
            <person name="Ryan C.M."/>
            <person name="Banfield J.F."/>
        </authorList>
    </citation>
    <scope>NUCLEOTIDE SEQUENCE [LARGE SCALE GENOMIC DNA]</scope>
</reference>